<dbReference type="RefSeq" id="WP_172692322.1">
    <property type="nucleotide sequence ID" value="NZ_MF150536.1"/>
</dbReference>
<dbReference type="Gene3D" id="3.40.50.10810">
    <property type="entry name" value="Tandem AAA-ATPase domain"/>
    <property type="match status" value="1"/>
</dbReference>
<evidence type="ECO:0000259" key="4">
    <source>
        <dbReference type="PROSITE" id="PS51194"/>
    </source>
</evidence>
<dbReference type="InterPro" id="IPR038718">
    <property type="entry name" value="SNF2-like_sf"/>
</dbReference>
<dbReference type="SMART" id="SM00490">
    <property type="entry name" value="HELICc"/>
    <property type="match status" value="1"/>
</dbReference>
<dbReference type="InterPro" id="IPR027417">
    <property type="entry name" value="P-loop_NTPase"/>
</dbReference>
<geneLocation type="plasmid" evidence="5">
    <name>pLd8</name>
</geneLocation>
<dbReference type="CDD" id="cd18793">
    <property type="entry name" value="SF2_C_SNF"/>
    <property type="match status" value="1"/>
</dbReference>
<dbReference type="InterPro" id="IPR014001">
    <property type="entry name" value="Helicase_ATP-bd"/>
</dbReference>
<accession>A0A223DQM4</accession>
<dbReference type="SUPFAM" id="SSF52540">
    <property type="entry name" value="P-loop containing nucleoside triphosphate hydrolases"/>
    <property type="match status" value="2"/>
</dbReference>
<gene>
    <name evidence="5" type="ORF">pLd8_33</name>
</gene>
<dbReference type="GO" id="GO:0009432">
    <property type="term" value="P:SOS response"/>
    <property type="evidence" value="ECO:0007669"/>
    <property type="project" value="UniProtKB-KW"/>
</dbReference>
<dbReference type="GO" id="GO:0005524">
    <property type="term" value="F:ATP binding"/>
    <property type="evidence" value="ECO:0007669"/>
    <property type="project" value="InterPro"/>
</dbReference>
<evidence type="ECO:0008006" key="6">
    <source>
        <dbReference type="Google" id="ProtNLM"/>
    </source>
</evidence>
<dbReference type="InterPro" id="IPR025202">
    <property type="entry name" value="PLD-like_dom"/>
</dbReference>
<organism evidence="5">
    <name type="scientific">Lactococcus lactis subsp. lactis bv. diacetylactis</name>
    <dbReference type="NCBI Taxonomy" id="44688"/>
    <lineage>
        <taxon>Bacteria</taxon>
        <taxon>Bacillati</taxon>
        <taxon>Bacillota</taxon>
        <taxon>Bacilli</taxon>
        <taxon>Lactobacillales</taxon>
        <taxon>Streptococcaceae</taxon>
        <taxon>Lactococcus</taxon>
    </lineage>
</organism>
<dbReference type="PROSITE" id="PS51192">
    <property type="entry name" value="HELICASE_ATP_BIND_1"/>
    <property type="match status" value="1"/>
</dbReference>
<dbReference type="PROSITE" id="PS51194">
    <property type="entry name" value="HELICASE_CTER"/>
    <property type="match status" value="1"/>
</dbReference>
<dbReference type="InterPro" id="IPR006935">
    <property type="entry name" value="Helicase/UvrB_N"/>
</dbReference>
<proteinExistence type="predicted"/>
<dbReference type="Gene3D" id="3.40.50.300">
    <property type="entry name" value="P-loop containing nucleotide triphosphate hydrolases"/>
    <property type="match status" value="1"/>
</dbReference>
<keyword evidence="2" id="KW-0742">SOS response</keyword>
<dbReference type="Gene3D" id="3.30.870.10">
    <property type="entry name" value="Endonuclease Chain A"/>
    <property type="match status" value="1"/>
</dbReference>
<evidence type="ECO:0000313" key="5">
    <source>
        <dbReference type="EMBL" id="ASS85282.1"/>
    </source>
</evidence>
<dbReference type="EMBL" id="MF150536">
    <property type="protein sequence ID" value="ASS85282.1"/>
    <property type="molecule type" value="Genomic_DNA"/>
</dbReference>
<dbReference type="Pfam" id="PF00271">
    <property type="entry name" value="Helicase_C"/>
    <property type="match status" value="1"/>
</dbReference>
<keyword evidence="2" id="KW-0227">DNA damage</keyword>
<dbReference type="AlphaFoldDB" id="A0A223DQM4"/>
<dbReference type="SMART" id="SM00487">
    <property type="entry name" value="DEXDc"/>
    <property type="match status" value="1"/>
</dbReference>
<dbReference type="PANTHER" id="PTHR45766">
    <property type="entry name" value="DNA ANNEALING HELICASE AND ENDONUCLEASE ZRANB3 FAMILY MEMBER"/>
    <property type="match status" value="1"/>
</dbReference>
<sequence length="1142" mass="131709">MNYKDLYYKKVIDNREIDMIEVLRHFLDDEDVRCLNIAVGYFYISGLELIKDSFIRFMNDRNGQFNIIMGNETNNRTSNALSIGAEVDEYLENMPKILEVDAQDVSDKTFMQMIRQWIKEKRIVAKVYVGDANYFHAKSYLFFNRNDATTGHSVVGSSNFSKNGLQGNTELNVYSNDNFYALKEWFDTLWNSDEVKDFSPELLKIVDIHAASDENVQYYKPTRETYYDFANIFAKPYAELDESTPWIGELYPHQQTGVIDVEDKLNTFGTAILADGVGLGKTRTTAGIIRLAIDKKKNHRSLIIADKKLKIQWSEELAILGVSGEHYDYMSREEFALKKKDELDLIAKEYQLIVIDEAHLGFKNRGTQAYRKIQYVDEKAANLGDPVRGLLLTATPWNNSRKDVLNLGSLFLNIDDIPNDRQYKQYFLYGNTARVINKLVSDDDAFNEFWEDLFLQRTRKTYGGKNVSFAKRNFPIVEILYEPRKNKLFSDNFDRISELRFPYMDPIKYVVRDRNEIGGDRLKLLLLKRADSSWQAYLNSLNSILDKTNQLLRSLDVVQHSENQLGDFKAFLSRTYKLDEYLENQVGLLTVPGISDDLDEDDIMERFALDSQIKKRRYYDRIMGQIGDIKWNTAKSKVNQMILDANADLAILETLISEIELAYSKRDEKFEKVREVVLKELSEGRKVILVSQFMITAKYYYSKLLDDKALDSSRMGLVTGKSEENRIGDELESKKEILDRFSPKSKNRIDIFGTIEEINLIVGTDTISTGQNLQDAVVIMNLDLPYNPMVLEQRIGRIDRPRPDKKVNNIYIYTFPVYDAIEAELKMTERLGKKMAGVLSDTQFDDIVLPEYVSYLENAKKKKDNAVEKMLDDTLAKTLYQAGSSSEKHSAAYKEANKRMYDMRTEPIHRIENVVYPNISFSSGQDSHSVAVLKFYYKDVNESDIKQENIIVDFSDKENHDITNAEKQLFEEIKNSLYSTENLSIEKSQKLVFESEQTLMDLKKIFVDKYNQAHSIVENGMSSLQDKFSQKAAQNIQDSVKNPANREMIMSKVTEAGVKPNMIGTLAKNIALVDSESELYEIVKEIAADVGMFWQHFKEYAQLFDVNEIEVSRGASVKKVDNRKANFDKSDFEILLANIIDK</sequence>
<evidence type="ECO:0000256" key="2">
    <source>
        <dbReference type="ARBA" id="ARBA00023236"/>
    </source>
</evidence>
<dbReference type="InterPro" id="IPR049730">
    <property type="entry name" value="SNF2/RAD54-like_C"/>
</dbReference>
<dbReference type="InterPro" id="IPR001650">
    <property type="entry name" value="Helicase_C-like"/>
</dbReference>
<evidence type="ECO:0000259" key="3">
    <source>
        <dbReference type="PROSITE" id="PS51192"/>
    </source>
</evidence>
<feature type="domain" description="Helicase ATP-binding" evidence="3">
    <location>
        <begin position="262"/>
        <end position="414"/>
    </location>
</feature>
<keyword evidence="1" id="KW-0378">Hydrolase</keyword>
<dbReference type="GO" id="GO:0016787">
    <property type="term" value="F:hydrolase activity"/>
    <property type="evidence" value="ECO:0007669"/>
    <property type="project" value="UniProtKB-KW"/>
</dbReference>
<evidence type="ECO:0000256" key="1">
    <source>
        <dbReference type="ARBA" id="ARBA00022801"/>
    </source>
</evidence>
<dbReference type="GO" id="GO:0003677">
    <property type="term" value="F:DNA binding"/>
    <property type="evidence" value="ECO:0007669"/>
    <property type="project" value="InterPro"/>
</dbReference>
<name>A0A223DQM4_LACLL</name>
<reference evidence="5" key="1">
    <citation type="submission" date="2017-05" db="EMBL/GenBank/DDBJ databases">
        <title>Complete sequences of 9 plasmids of Lactococcus subsp. lactis bv diacetylactis FM03P and their impact on fitness.</title>
        <authorList>
            <person name="van Mastrigt O."/>
            <person name="Abee T."/>
            <person name="Smid E.J."/>
        </authorList>
    </citation>
    <scope>NUCLEOTIDE SEQUENCE</scope>
    <source>
        <strain evidence="5">FM03P</strain>
        <plasmid evidence="5">pLd8</plasmid>
    </source>
</reference>
<feature type="domain" description="Helicase C-terminal" evidence="4">
    <location>
        <begin position="672"/>
        <end position="848"/>
    </location>
</feature>
<dbReference type="Pfam" id="PF13091">
    <property type="entry name" value="PLDc_2"/>
    <property type="match status" value="1"/>
</dbReference>
<keyword evidence="5" id="KW-0614">Plasmid</keyword>
<dbReference type="Pfam" id="PF04851">
    <property type="entry name" value="ResIII"/>
    <property type="match status" value="1"/>
</dbReference>
<dbReference type="PANTHER" id="PTHR45766:SF6">
    <property type="entry name" value="SWI_SNF-RELATED MATRIX-ASSOCIATED ACTIN-DEPENDENT REGULATOR OF CHROMATIN SUBFAMILY A-LIKE PROTEIN 1"/>
    <property type="match status" value="1"/>
</dbReference>
<protein>
    <recommendedName>
        <fullName evidence="6">Helicase</fullName>
    </recommendedName>
</protein>